<dbReference type="AlphaFoldDB" id="A0A8J2R8L1"/>
<dbReference type="InterPro" id="IPR000834">
    <property type="entry name" value="Peptidase_M14"/>
</dbReference>
<dbReference type="PROSITE" id="PS52035">
    <property type="entry name" value="PEPTIDASE_M14"/>
    <property type="match status" value="1"/>
</dbReference>
<dbReference type="Gene3D" id="3.40.630.10">
    <property type="entry name" value="Zn peptidases"/>
    <property type="match status" value="1"/>
</dbReference>
<evidence type="ECO:0000313" key="6">
    <source>
        <dbReference type="Proteomes" id="UP000789524"/>
    </source>
</evidence>
<comment type="cofactor">
    <cofactor evidence="1">
        <name>Zn(2+)</name>
        <dbReference type="ChEBI" id="CHEBI:29105"/>
    </cofactor>
</comment>
<feature type="domain" description="Peptidase M14" evidence="4">
    <location>
        <begin position="1"/>
        <end position="86"/>
    </location>
</feature>
<name>A0A8J2R8L1_9NEOP</name>
<dbReference type="PANTHER" id="PTHR12756:SF11">
    <property type="entry name" value="CYTOSOLIC CARBOXYPEPTIDASE 1"/>
    <property type="match status" value="1"/>
</dbReference>
<evidence type="ECO:0000313" key="5">
    <source>
        <dbReference type="EMBL" id="CAG9581585.1"/>
    </source>
</evidence>
<sequence>MCYTLNNNEVPLLTISADDTPSNPIVDREIVFLTARVHPGESNASWVMDGTLRCLLADTSSAAALRNKYVFKIVPMLNVEGVINGW</sequence>
<dbReference type="GO" id="GO:0004181">
    <property type="term" value="F:metallocarboxypeptidase activity"/>
    <property type="evidence" value="ECO:0007669"/>
    <property type="project" value="InterPro"/>
</dbReference>
<comment type="caution">
    <text evidence="3">Lacks conserved residue(s) required for the propagation of feature annotation.</text>
</comment>
<reference evidence="5" key="1">
    <citation type="submission" date="2021-09" db="EMBL/GenBank/DDBJ databases">
        <authorList>
            <person name="Martin H S."/>
        </authorList>
    </citation>
    <scope>NUCLEOTIDE SEQUENCE</scope>
</reference>
<dbReference type="PANTHER" id="PTHR12756">
    <property type="entry name" value="CYTOSOLIC CARBOXYPEPTIDASE"/>
    <property type="match status" value="1"/>
</dbReference>
<proteinExistence type="inferred from homology"/>
<gene>
    <name evidence="5" type="ORF">DCHRY22_LOCUS14155</name>
</gene>
<evidence type="ECO:0000256" key="2">
    <source>
        <dbReference type="ARBA" id="ARBA00005988"/>
    </source>
</evidence>
<dbReference type="SUPFAM" id="SSF53187">
    <property type="entry name" value="Zn-dependent exopeptidases"/>
    <property type="match status" value="1"/>
</dbReference>
<dbReference type="InterPro" id="IPR050821">
    <property type="entry name" value="Cytosolic_carboxypeptidase"/>
</dbReference>
<accession>A0A8J2R8L1</accession>
<dbReference type="Pfam" id="PF00246">
    <property type="entry name" value="Peptidase_M14"/>
    <property type="match status" value="1"/>
</dbReference>
<dbReference type="EMBL" id="CAKASE010000080">
    <property type="protein sequence ID" value="CAG9581585.1"/>
    <property type="molecule type" value="Genomic_DNA"/>
</dbReference>
<keyword evidence="6" id="KW-1185">Reference proteome</keyword>
<comment type="caution">
    <text evidence="5">The sequence shown here is derived from an EMBL/GenBank/DDBJ whole genome shotgun (WGS) entry which is preliminary data.</text>
</comment>
<evidence type="ECO:0000256" key="3">
    <source>
        <dbReference type="PROSITE-ProRule" id="PRU01379"/>
    </source>
</evidence>
<evidence type="ECO:0000259" key="4">
    <source>
        <dbReference type="PROSITE" id="PS52035"/>
    </source>
</evidence>
<evidence type="ECO:0000256" key="1">
    <source>
        <dbReference type="ARBA" id="ARBA00001947"/>
    </source>
</evidence>
<dbReference type="Proteomes" id="UP000789524">
    <property type="component" value="Unassembled WGS sequence"/>
</dbReference>
<dbReference type="OrthoDB" id="10253041at2759"/>
<dbReference type="GO" id="GO:0006508">
    <property type="term" value="P:proteolysis"/>
    <property type="evidence" value="ECO:0007669"/>
    <property type="project" value="InterPro"/>
</dbReference>
<comment type="similarity">
    <text evidence="2 3">Belongs to the peptidase M14 family.</text>
</comment>
<organism evidence="5 6">
    <name type="scientific">Danaus chrysippus</name>
    <name type="common">African queen</name>
    <dbReference type="NCBI Taxonomy" id="151541"/>
    <lineage>
        <taxon>Eukaryota</taxon>
        <taxon>Metazoa</taxon>
        <taxon>Ecdysozoa</taxon>
        <taxon>Arthropoda</taxon>
        <taxon>Hexapoda</taxon>
        <taxon>Insecta</taxon>
        <taxon>Pterygota</taxon>
        <taxon>Neoptera</taxon>
        <taxon>Endopterygota</taxon>
        <taxon>Lepidoptera</taxon>
        <taxon>Glossata</taxon>
        <taxon>Ditrysia</taxon>
        <taxon>Papilionoidea</taxon>
        <taxon>Nymphalidae</taxon>
        <taxon>Danainae</taxon>
        <taxon>Danaini</taxon>
        <taxon>Danaina</taxon>
        <taxon>Danaus</taxon>
        <taxon>Anosia</taxon>
    </lineage>
</organism>
<dbReference type="GO" id="GO:0008270">
    <property type="term" value="F:zinc ion binding"/>
    <property type="evidence" value="ECO:0007669"/>
    <property type="project" value="InterPro"/>
</dbReference>
<protein>
    <submittedName>
        <fullName evidence="5">(African queen) hypothetical protein</fullName>
    </submittedName>
</protein>